<organism evidence="1 2">
    <name type="scientific">Periconia digitata</name>
    <dbReference type="NCBI Taxonomy" id="1303443"/>
    <lineage>
        <taxon>Eukaryota</taxon>
        <taxon>Fungi</taxon>
        <taxon>Dikarya</taxon>
        <taxon>Ascomycota</taxon>
        <taxon>Pezizomycotina</taxon>
        <taxon>Dothideomycetes</taxon>
        <taxon>Pleosporomycetidae</taxon>
        <taxon>Pleosporales</taxon>
        <taxon>Massarineae</taxon>
        <taxon>Periconiaceae</taxon>
        <taxon>Periconia</taxon>
    </lineage>
</organism>
<comment type="caution">
    <text evidence="1">The sequence shown here is derived from an EMBL/GenBank/DDBJ whole genome shotgun (WGS) entry which is preliminary data.</text>
</comment>
<protein>
    <submittedName>
        <fullName evidence="1">Uncharacterized protein</fullName>
    </submittedName>
</protein>
<dbReference type="AlphaFoldDB" id="A0A9W4UMI5"/>
<accession>A0A9W4UMI5</accession>
<dbReference type="OrthoDB" id="5354164at2759"/>
<evidence type="ECO:0000313" key="1">
    <source>
        <dbReference type="EMBL" id="CAI6339428.1"/>
    </source>
</evidence>
<sequence length="794" mass="89310">MDNIAKSTFSKFNQALVSVPQELTVAAANFNLDFSLMRVEAPKEFLGVGDALSTRRRGEAEEGQAHITARKLGALFETKAPSVPYLYQAYGKRASDISRRSKTESNNGLNPGIFASQAGPDGTSIWAAATSGPGAIAVHLLACMLARMWKSHEAISLWTELVERRKQEITESPMENIATIMASKQSFARQELAAWDSSARSWLQTADTDRRLQQTQLMLIINYVRLPVNSKGDVYESVLEAWRSGSIAMDRLVQGIPQQVQEGAILLAISSWHLYPNMEVLLENVKDIDQHDELMENALLTISAYGYVQDKEGVFWSLPLAKLRYYSTPVTVKRQLASRTSRVTIEDFWVIVLGALIRQWAPLSQDSNRLCKLIIRLSTLVNQPTVSIEWLKFLENAARRLQEPNDLDGLQSRKLLKLGKRWCAALLNNPQQDPPIFFGLHDFPTLLKFVTETEKKISILREIATTLSANPQDLLIQYKESLARPESRYNSGWSQYSFATALPIEPSPSFLSFTTNDSSTKTGQHDNDNIHARWIASEFFMRRPYDEQQSYCPYLDITPKDMWTNCDKSQCRCVYCACDEAKVICTLSCHGSKEDLLACKSSRSLLDRTEQSKGKCEQSQRGLPCDWCSLLARRKEIQQTGELCGIIQSDEIVQTDGWGFKLLGHYSDDSQPPFRVLLGDAREAAIFTVNSVNPRNQRPLKGFELLGMAPDIDDLELFLSSPLIDTQALKAYLRSWSDARGTVSEEQQCSLEAMTFATKLYESLPGATISVETAEKPLYEAWWVGSEGRSPKKR</sequence>
<reference evidence="1" key="1">
    <citation type="submission" date="2023-01" db="EMBL/GenBank/DDBJ databases">
        <authorList>
            <person name="Van Ghelder C."/>
            <person name="Rancurel C."/>
        </authorList>
    </citation>
    <scope>NUCLEOTIDE SEQUENCE</scope>
    <source>
        <strain evidence="1">CNCM I-4278</strain>
    </source>
</reference>
<gene>
    <name evidence="1" type="ORF">PDIGIT_LOCUS12587</name>
</gene>
<evidence type="ECO:0000313" key="2">
    <source>
        <dbReference type="Proteomes" id="UP001152607"/>
    </source>
</evidence>
<dbReference type="Proteomes" id="UP001152607">
    <property type="component" value="Unassembled WGS sequence"/>
</dbReference>
<dbReference type="EMBL" id="CAOQHR010000009">
    <property type="protein sequence ID" value="CAI6339428.1"/>
    <property type="molecule type" value="Genomic_DNA"/>
</dbReference>
<keyword evidence="2" id="KW-1185">Reference proteome</keyword>
<proteinExistence type="predicted"/>
<name>A0A9W4UMI5_9PLEO</name>